<name>A0A132AE15_SARSC</name>
<organism evidence="2 3">
    <name type="scientific">Sarcoptes scabiei</name>
    <name type="common">Itch mite</name>
    <name type="synonym">Acarus scabiei</name>
    <dbReference type="NCBI Taxonomy" id="52283"/>
    <lineage>
        <taxon>Eukaryota</taxon>
        <taxon>Metazoa</taxon>
        <taxon>Ecdysozoa</taxon>
        <taxon>Arthropoda</taxon>
        <taxon>Chelicerata</taxon>
        <taxon>Arachnida</taxon>
        <taxon>Acari</taxon>
        <taxon>Acariformes</taxon>
        <taxon>Sarcoptiformes</taxon>
        <taxon>Astigmata</taxon>
        <taxon>Psoroptidia</taxon>
        <taxon>Sarcoptoidea</taxon>
        <taxon>Sarcoptidae</taxon>
        <taxon>Sarcoptinae</taxon>
        <taxon>Sarcoptes</taxon>
    </lineage>
</organism>
<dbReference type="OrthoDB" id="10044893at2759"/>
<feature type="region of interest" description="Disordered" evidence="1">
    <location>
        <begin position="1"/>
        <end position="30"/>
    </location>
</feature>
<accession>A0A132AE15</accession>
<sequence length="74" mass="8798">MTPQKQRRSSITSLVRNGPPPKAPPKTNRARRKNYLLNLQKPQKIEELFLSVDFLQHHFFRFFQSIEFCNLAQN</sequence>
<protein>
    <submittedName>
        <fullName evidence="2">Uncharacterized protein</fullName>
    </submittedName>
</protein>
<dbReference type="EMBL" id="JXLN01013289">
    <property type="protein sequence ID" value="KPM09224.1"/>
    <property type="molecule type" value="Genomic_DNA"/>
</dbReference>
<evidence type="ECO:0000313" key="2">
    <source>
        <dbReference type="EMBL" id="KPM09224.1"/>
    </source>
</evidence>
<proteinExistence type="predicted"/>
<reference evidence="2 3" key="1">
    <citation type="journal article" date="2015" name="Parasit. Vectors">
        <title>Draft genome of the scabies mite.</title>
        <authorList>
            <person name="Rider S.D.Jr."/>
            <person name="Morgan M.S."/>
            <person name="Arlian L.G."/>
        </authorList>
    </citation>
    <scope>NUCLEOTIDE SEQUENCE [LARGE SCALE GENOMIC DNA]</scope>
    <source>
        <strain evidence="2">Arlian Lab</strain>
    </source>
</reference>
<gene>
    <name evidence="2" type="ORF">QR98_0077570</name>
</gene>
<dbReference type="VEuPathDB" id="VectorBase:SSCA001872"/>
<dbReference type="AlphaFoldDB" id="A0A132AE15"/>
<dbReference type="Proteomes" id="UP000616769">
    <property type="component" value="Unassembled WGS sequence"/>
</dbReference>
<evidence type="ECO:0000256" key="1">
    <source>
        <dbReference type="SAM" id="MobiDB-lite"/>
    </source>
</evidence>
<comment type="caution">
    <text evidence="2">The sequence shown here is derived from an EMBL/GenBank/DDBJ whole genome shotgun (WGS) entry which is preliminary data.</text>
</comment>
<evidence type="ECO:0000313" key="3">
    <source>
        <dbReference type="Proteomes" id="UP000616769"/>
    </source>
</evidence>